<dbReference type="Proteomes" id="UP000020077">
    <property type="component" value="Unassembled WGS sequence"/>
</dbReference>
<organism evidence="1 2">
    <name type="scientific">Candidatus Accumulibacter phosphatis</name>
    <dbReference type="NCBI Taxonomy" id="327160"/>
    <lineage>
        <taxon>Bacteria</taxon>
        <taxon>Pseudomonadati</taxon>
        <taxon>Pseudomonadota</taxon>
        <taxon>Betaproteobacteria</taxon>
        <taxon>Candidatus Accumulibacter</taxon>
    </lineage>
</organism>
<gene>
    <name evidence="1" type="ORF">AW09_002910</name>
</gene>
<reference evidence="1 2" key="1">
    <citation type="submission" date="2014-02" db="EMBL/GenBank/DDBJ databases">
        <title>Expanding our view of genomic diversity in Candidatus Accumulibacter clades.</title>
        <authorList>
            <person name="Skennerton C.T."/>
            <person name="Barr J.J."/>
            <person name="Slater F.R."/>
            <person name="Bond P.L."/>
            <person name="Tyson G.W."/>
        </authorList>
    </citation>
    <scope>NUCLEOTIDE SEQUENCE [LARGE SCALE GENOMIC DNA]</scope>
    <source>
        <strain evidence="2">BA-91</strain>
    </source>
</reference>
<evidence type="ECO:0000313" key="1">
    <source>
        <dbReference type="EMBL" id="KFB71931.1"/>
    </source>
</evidence>
<dbReference type="EMBL" id="JDVG02000465">
    <property type="protein sequence ID" value="KFB71931.1"/>
    <property type="molecule type" value="Genomic_DNA"/>
</dbReference>
<proteinExistence type="predicted"/>
<dbReference type="AlphaFoldDB" id="A0A080LTW3"/>
<comment type="caution">
    <text evidence="1">The sequence shown here is derived from an EMBL/GenBank/DDBJ whole genome shotgun (WGS) entry which is preliminary data.</text>
</comment>
<evidence type="ECO:0000313" key="2">
    <source>
        <dbReference type="Proteomes" id="UP000020077"/>
    </source>
</evidence>
<accession>A0A080LTW3</accession>
<sequence>MIRVRMRIDEKADAQPSVRSQSQITVYLALGSIKAATRVSGQPTRYDWQPPLATCSKITGA</sequence>
<name>A0A080LTW3_9PROT</name>
<protein>
    <submittedName>
        <fullName evidence="1">Uncharacterized protein</fullName>
    </submittedName>
</protein>